<accession>A0A1M5VFS9</accession>
<gene>
    <name evidence="1" type="ORF">SAMN05443248_5941</name>
</gene>
<evidence type="ECO:0000313" key="2">
    <source>
        <dbReference type="Proteomes" id="UP000189796"/>
    </source>
</evidence>
<organism evidence="1 2">
    <name type="scientific">Bradyrhizobium erythrophlei</name>
    <dbReference type="NCBI Taxonomy" id="1437360"/>
    <lineage>
        <taxon>Bacteria</taxon>
        <taxon>Pseudomonadati</taxon>
        <taxon>Pseudomonadota</taxon>
        <taxon>Alphaproteobacteria</taxon>
        <taxon>Hyphomicrobiales</taxon>
        <taxon>Nitrobacteraceae</taxon>
        <taxon>Bradyrhizobium</taxon>
    </lineage>
</organism>
<name>A0A1M5VFS9_9BRAD</name>
<sequence length="67" mass="7472">MTNHPDDESGAGNRVVPLGSPATQAVCMPQLVRNPDVLNCEFQPRRRKSNKRNNPIPQAMMLVWTVS</sequence>
<dbReference type="EMBL" id="LT670817">
    <property type="protein sequence ID" value="SHH74008.1"/>
    <property type="molecule type" value="Genomic_DNA"/>
</dbReference>
<reference evidence="1 2" key="1">
    <citation type="submission" date="2016-11" db="EMBL/GenBank/DDBJ databases">
        <authorList>
            <person name="Jaros S."/>
            <person name="Januszkiewicz K."/>
            <person name="Wedrychowicz H."/>
        </authorList>
    </citation>
    <scope>NUCLEOTIDE SEQUENCE [LARGE SCALE GENOMIC DNA]</scope>
    <source>
        <strain evidence="1 2">GAS138</strain>
    </source>
</reference>
<protein>
    <submittedName>
        <fullName evidence="1">Uncharacterized protein</fullName>
    </submittedName>
</protein>
<dbReference type="Proteomes" id="UP000189796">
    <property type="component" value="Chromosome I"/>
</dbReference>
<dbReference type="AlphaFoldDB" id="A0A1M5VFS9"/>
<proteinExistence type="predicted"/>
<evidence type="ECO:0000313" key="1">
    <source>
        <dbReference type="EMBL" id="SHH74008.1"/>
    </source>
</evidence>